<dbReference type="RefSeq" id="WP_036676726.1">
    <property type="nucleotide sequence ID" value="NZ_FYEP01000007.1"/>
</dbReference>
<dbReference type="PANTHER" id="PTHR37823:SF4">
    <property type="entry name" value="MENAQUINOL-CYTOCHROME C REDUCTASE CYTOCHROME B_C SUBUNIT"/>
    <property type="match status" value="1"/>
</dbReference>
<dbReference type="InterPro" id="IPR008168">
    <property type="entry name" value="Cyt_C_IC"/>
</dbReference>
<dbReference type="PRINTS" id="PR00605">
    <property type="entry name" value="CYTCHROMECIC"/>
</dbReference>
<dbReference type="PROSITE" id="PS51007">
    <property type="entry name" value="CYTC"/>
    <property type="match status" value="1"/>
</dbReference>
<dbReference type="InterPro" id="IPR051811">
    <property type="entry name" value="Cytochrome_c550/c551-like"/>
</dbReference>
<evidence type="ECO:0000256" key="4">
    <source>
        <dbReference type="ARBA" id="ARBA00022982"/>
    </source>
</evidence>
<keyword evidence="10" id="KW-1185">Reference proteome</keyword>
<gene>
    <name evidence="9" type="ORF">ET33_24190</name>
</gene>
<dbReference type="AlphaFoldDB" id="A0A081P8H9"/>
<comment type="caution">
    <text evidence="9">The sequence shown here is derived from an EMBL/GenBank/DDBJ whole genome shotgun (WGS) entry which is preliminary data.</text>
</comment>
<evidence type="ECO:0000313" key="9">
    <source>
        <dbReference type="EMBL" id="KEQ27002.1"/>
    </source>
</evidence>
<keyword evidence="1" id="KW-0813">Transport</keyword>
<proteinExistence type="predicted"/>
<dbReference type="GO" id="GO:0005506">
    <property type="term" value="F:iron ion binding"/>
    <property type="evidence" value="ECO:0007669"/>
    <property type="project" value="InterPro"/>
</dbReference>
<dbReference type="eggNOG" id="COG2010">
    <property type="taxonomic scope" value="Bacteria"/>
</dbReference>
<evidence type="ECO:0000256" key="7">
    <source>
        <dbReference type="PIRSR" id="PIRSR000025-2"/>
    </source>
</evidence>
<dbReference type="GO" id="GO:0009055">
    <property type="term" value="F:electron transfer activity"/>
    <property type="evidence" value="ECO:0007669"/>
    <property type="project" value="InterPro"/>
</dbReference>
<reference evidence="9 10" key="1">
    <citation type="submission" date="2014-06" db="EMBL/GenBank/DDBJ databases">
        <title>Draft genome sequence of Paenibacillus sp. MSt1.</title>
        <authorList>
            <person name="Aw Y.K."/>
            <person name="Ong K.S."/>
            <person name="Gan H.M."/>
            <person name="Lee S.M."/>
        </authorList>
    </citation>
    <scope>NUCLEOTIDE SEQUENCE [LARGE SCALE GENOMIC DNA]</scope>
    <source>
        <strain evidence="9 10">MSt1</strain>
    </source>
</reference>
<dbReference type="PIRSF" id="PIRSF000025">
    <property type="entry name" value="Cytc_Bsub_c550"/>
    <property type="match status" value="1"/>
</dbReference>
<feature type="binding site" description="axial binding residue" evidence="7">
    <location>
        <position position="98"/>
    </location>
    <ligand>
        <name>heme c</name>
        <dbReference type="ChEBI" id="CHEBI:61717"/>
    </ligand>
    <ligandPart>
        <name>Fe</name>
        <dbReference type="ChEBI" id="CHEBI:18248"/>
    </ligandPart>
</feature>
<keyword evidence="2 6" id="KW-0349">Heme</keyword>
<dbReference type="InterPro" id="IPR009056">
    <property type="entry name" value="Cyt_c-like_dom"/>
</dbReference>
<evidence type="ECO:0000256" key="6">
    <source>
        <dbReference type="PIRSR" id="PIRSR000025-1"/>
    </source>
</evidence>
<feature type="binding site" description="axial binding residue" evidence="7">
    <location>
        <position position="63"/>
    </location>
    <ligand>
        <name>heme c</name>
        <dbReference type="ChEBI" id="CHEBI:61717"/>
    </ligand>
    <ligandPart>
        <name>Fe</name>
        <dbReference type="ChEBI" id="CHEBI:18248"/>
    </ligandPart>
</feature>
<dbReference type="InterPro" id="IPR036909">
    <property type="entry name" value="Cyt_c-like_dom_sf"/>
</dbReference>
<dbReference type="SUPFAM" id="SSF46626">
    <property type="entry name" value="Cytochrome c"/>
    <property type="match status" value="1"/>
</dbReference>
<dbReference type="InterPro" id="IPR012218">
    <property type="entry name" value="Cyt_c_BACSU-c550-type"/>
</dbReference>
<evidence type="ECO:0000259" key="8">
    <source>
        <dbReference type="PROSITE" id="PS51007"/>
    </source>
</evidence>
<evidence type="ECO:0000256" key="5">
    <source>
        <dbReference type="ARBA" id="ARBA00023004"/>
    </source>
</evidence>
<feature type="binding site" description="covalent" evidence="6">
    <location>
        <position position="62"/>
    </location>
    <ligand>
        <name>heme c</name>
        <dbReference type="ChEBI" id="CHEBI:61717"/>
    </ligand>
</feature>
<evidence type="ECO:0000256" key="2">
    <source>
        <dbReference type="ARBA" id="ARBA00022617"/>
    </source>
</evidence>
<protein>
    <submittedName>
        <fullName evidence="9">Cytochrome C</fullName>
    </submittedName>
</protein>
<dbReference type="OrthoDB" id="7933886at2"/>
<dbReference type="PANTHER" id="PTHR37823">
    <property type="entry name" value="CYTOCHROME C-553-LIKE"/>
    <property type="match status" value="1"/>
</dbReference>
<dbReference type="GO" id="GO:0020037">
    <property type="term" value="F:heme binding"/>
    <property type="evidence" value="ECO:0007669"/>
    <property type="project" value="InterPro"/>
</dbReference>
<evidence type="ECO:0000256" key="1">
    <source>
        <dbReference type="ARBA" id="ARBA00022448"/>
    </source>
</evidence>
<evidence type="ECO:0000313" key="10">
    <source>
        <dbReference type="Proteomes" id="UP000028123"/>
    </source>
</evidence>
<organism evidence="9 10">
    <name type="scientific">Paenibacillus tyrfis</name>
    <dbReference type="NCBI Taxonomy" id="1501230"/>
    <lineage>
        <taxon>Bacteria</taxon>
        <taxon>Bacillati</taxon>
        <taxon>Bacillota</taxon>
        <taxon>Bacilli</taxon>
        <taxon>Bacillales</taxon>
        <taxon>Paenibacillaceae</taxon>
        <taxon>Paenibacillus</taxon>
    </lineage>
</organism>
<name>A0A081P8H9_9BACL</name>
<sequence>MHRWIMVSLCGIACVLGMGFLFAEVQRHSSEAKQEAAAPALPDAPLNAQAAEAVYKQSCIACHGNDLEGKMGPNLQKVGDKLSAEQLYKVIQNGRGGMPAFKSSLKDEEIANVARWLAEKK</sequence>
<keyword evidence="5 7" id="KW-0408">Iron</keyword>
<dbReference type="Gene3D" id="1.10.760.10">
    <property type="entry name" value="Cytochrome c-like domain"/>
    <property type="match status" value="1"/>
</dbReference>
<evidence type="ECO:0000256" key="3">
    <source>
        <dbReference type="ARBA" id="ARBA00022723"/>
    </source>
</evidence>
<feature type="domain" description="Cytochrome c" evidence="8">
    <location>
        <begin position="46"/>
        <end position="121"/>
    </location>
</feature>
<keyword evidence="3 7" id="KW-0479">Metal-binding</keyword>
<keyword evidence="4" id="KW-0249">Electron transport</keyword>
<dbReference type="Proteomes" id="UP000028123">
    <property type="component" value="Unassembled WGS sequence"/>
</dbReference>
<accession>A0A081P8H9</accession>
<comment type="PTM">
    <text evidence="6">Binds 1 heme c group covalently per subunit.</text>
</comment>
<dbReference type="Pfam" id="PF13442">
    <property type="entry name" value="Cytochrome_CBB3"/>
    <property type="match status" value="1"/>
</dbReference>
<dbReference type="EMBL" id="JNVM01000004">
    <property type="protein sequence ID" value="KEQ27002.1"/>
    <property type="molecule type" value="Genomic_DNA"/>
</dbReference>
<dbReference type="GO" id="GO:0016020">
    <property type="term" value="C:membrane"/>
    <property type="evidence" value="ECO:0007669"/>
    <property type="project" value="InterPro"/>
</dbReference>
<feature type="binding site" description="covalent" evidence="6">
    <location>
        <position position="59"/>
    </location>
    <ligand>
        <name>heme c</name>
        <dbReference type="ChEBI" id="CHEBI:61717"/>
    </ligand>
</feature>